<evidence type="ECO:0000256" key="1">
    <source>
        <dbReference type="SAM" id="MobiDB-lite"/>
    </source>
</evidence>
<evidence type="ECO:0000313" key="3">
    <source>
        <dbReference type="Proteomes" id="UP000579558"/>
    </source>
</evidence>
<reference evidence="2 3" key="1">
    <citation type="submission" date="2019-09" db="EMBL/GenBank/DDBJ databases">
        <title>Bird 10,000 Genomes (B10K) Project - Family phase.</title>
        <authorList>
            <person name="Zhang G."/>
        </authorList>
    </citation>
    <scope>NUCLEOTIDE SEQUENCE [LARGE SCALE GENOMIC DNA]</scope>
    <source>
        <strain evidence="2">B10K-DU-029-75</strain>
    </source>
</reference>
<keyword evidence="3" id="KW-1185">Reference proteome</keyword>
<feature type="region of interest" description="Disordered" evidence="1">
    <location>
        <begin position="115"/>
        <end position="146"/>
    </location>
</feature>
<feature type="non-terminal residue" evidence="2">
    <location>
        <position position="1"/>
    </location>
</feature>
<dbReference type="Proteomes" id="UP000579558">
    <property type="component" value="Unassembled WGS sequence"/>
</dbReference>
<organism evidence="2 3">
    <name type="scientific">Notiomystis cincta</name>
    <dbReference type="NCBI Taxonomy" id="366454"/>
    <lineage>
        <taxon>Eukaryota</taxon>
        <taxon>Metazoa</taxon>
        <taxon>Chordata</taxon>
        <taxon>Craniata</taxon>
        <taxon>Vertebrata</taxon>
        <taxon>Euteleostomi</taxon>
        <taxon>Archelosauria</taxon>
        <taxon>Archosauria</taxon>
        <taxon>Dinosauria</taxon>
        <taxon>Saurischia</taxon>
        <taxon>Theropoda</taxon>
        <taxon>Coelurosauria</taxon>
        <taxon>Aves</taxon>
        <taxon>Neognathae</taxon>
        <taxon>Neoaves</taxon>
        <taxon>Telluraves</taxon>
        <taxon>Australaves</taxon>
        <taxon>Passeriformes</taxon>
        <taxon>Notiomystidae</taxon>
        <taxon>Notiomystis</taxon>
    </lineage>
</organism>
<feature type="non-terminal residue" evidence="2">
    <location>
        <position position="146"/>
    </location>
</feature>
<gene>
    <name evidence="2" type="primary">Celsr2_1</name>
    <name evidence="2" type="ORF">NOTCIN_R00665</name>
</gene>
<accession>A0A7K6VHX1</accession>
<dbReference type="OrthoDB" id="347083at2759"/>
<protein>
    <submittedName>
        <fullName evidence="2">CELR2 protein</fullName>
    </submittedName>
</protein>
<name>A0A7K6VHX1_9PASS</name>
<evidence type="ECO:0000313" key="2">
    <source>
        <dbReference type="EMBL" id="NWX34773.1"/>
    </source>
</evidence>
<dbReference type="AlphaFoldDB" id="A0A7K6VHX1"/>
<sequence>PHAPVSAQGPLIFLSCVVLSKEVRRSLRLSCARCHHPPLATKATLTPVSARGHRGCSERAAPAMAMTSLCLWQAYGGDNTYVAGRLYAPPGGGSSGSLHSTARSGKSHHSYIPFVRREDSGLAGSPGPGPVPLPEPGGVFLDAQDQ</sequence>
<proteinExistence type="predicted"/>
<dbReference type="EMBL" id="VZRX01017591">
    <property type="protein sequence ID" value="NWX34773.1"/>
    <property type="molecule type" value="Genomic_DNA"/>
</dbReference>
<comment type="caution">
    <text evidence="2">The sequence shown here is derived from an EMBL/GenBank/DDBJ whole genome shotgun (WGS) entry which is preliminary data.</text>
</comment>